<name>A0A4Y2JCP4_ARAVE</name>
<evidence type="ECO:0008006" key="3">
    <source>
        <dbReference type="Google" id="ProtNLM"/>
    </source>
</evidence>
<sequence>MSELKLPSIIYPKDKFFLPNRNRVTTNIMEKGQQMITAGRLRLLSWFMDFRIGTPPSISVGTPKEGPSTPSDTFEFRVKTGHYPDGKDYIIIYIPGTDIYKQFSISFDDLIRFLIEFTGQQPQLIRLPNGDIRIIIARRGIPLFIRGPNGELIRIVEEMPGLTPGYITGPNKDIIEFLVPISNRTQTVKGPHGQNIELIRGNAQNTPGVVTNHDGYIIRVILPDFQTKNTTTQGFRPFTVEGPHGEQIMIVREYPGVTPGVVTHDGRILRIIIPKFSGEVPTYVTGPHGEIIYIIPGQNDTTPGAVTRSDGQLLYIILPQGFSYPSSTPGLVGPDIGLVNPGTTSPPSAQTGNPMINIDTEFPNFNGTETNGTKGTGVELTGDYGQFGPIPRNYSTPHPIYLFNTDLQPQIEIPKNYTLPPQYQNIAFDIFGDPKYNNTSPLLTLRQFDNIFAVLLKNGSPRVKRLIQVILKARGNSPRSFNLRIFVQELSRIFADMRYENKYFNYSELFIELMFETLLAALEIIRNAAAFCIQQVTIHSIPQVNISDYINALFDILI</sequence>
<dbReference type="Gene3D" id="1.10.10.1350">
    <property type="entry name" value="Spidroin domain, C-terminal domain"/>
    <property type="match status" value="1"/>
</dbReference>
<dbReference type="Proteomes" id="UP000499080">
    <property type="component" value="Unassembled WGS sequence"/>
</dbReference>
<dbReference type="AlphaFoldDB" id="A0A4Y2JCP4"/>
<keyword evidence="2" id="KW-1185">Reference proteome</keyword>
<organism evidence="1 2">
    <name type="scientific">Araneus ventricosus</name>
    <name type="common">Orbweaver spider</name>
    <name type="synonym">Epeira ventricosa</name>
    <dbReference type="NCBI Taxonomy" id="182803"/>
    <lineage>
        <taxon>Eukaryota</taxon>
        <taxon>Metazoa</taxon>
        <taxon>Ecdysozoa</taxon>
        <taxon>Arthropoda</taxon>
        <taxon>Chelicerata</taxon>
        <taxon>Arachnida</taxon>
        <taxon>Araneae</taxon>
        <taxon>Araneomorphae</taxon>
        <taxon>Entelegynae</taxon>
        <taxon>Araneoidea</taxon>
        <taxon>Araneidae</taxon>
        <taxon>Araneus</taxon>
    </lineage>
</organism>
<evidence type="ECO:0000313" key="1">
    <source>
        <dbReference type="EMBL" id="GBM87012.1"/>
    </source>
</evidence>
<protein>
    <recommendedName>
        <fullName evidence="3">Aggregate silk glue</fullName>
    </recommendedName>
</protein>
<dbReference type="EMBL" id="BGPR01003355">
    <property type="protein sequence ID" value="GBM87012.1"/>
    <property type="molecule type" value="Genomic_DNA"/>
</dbReference>
<gene>
    <name evidence="1" type="ORF">AVEN_40598_1</name>
</gene>
<dbReference type="InterPro" id="IPR038542">
    <property type="entry name" value="Spidroin_C_sf"/>
</dbReference>
<dbReference type="OrthoDB" id="6436338at2759"/>
<reference evidence="1 2" key="1">
    <citation type="journal article" date="2019" name="Sci. Rep.">
        <title>Orb-weaving spider Araneus ventricosus genome elucidates the spidroin gene catalogue.</title>
        <authorList>
            <person name="Kono N."/>
            <person name="Nakamura H."/>
            <person name="Ohtoshi R."/>
            <person name="Moran D.A.P."/>
            <person name="Shinohara A."/>
            <person name="Yoshida Y."/>
            <person name="Fujiwara M."/>
            <person name="Mori M."/>
            <person name="Tomita M."/>
            <person name="Arakawa K."/>
        </authorList>
    </citation>
    <scope>NUCLEOTIDE SEQUENCE [LARGE SCALE GENOMIC DNA]</scope>
</reference>
<accession>A0A4Y2JCP4</accession>
<comment type="caution">
    <text evidence="1">The sequence shown here is derived from an EMBL/GenBank/DDBJ whole genome shotgun (WGS) entry which is preliminary data.</text>
</comment>
<proteinExistence type="predicted"/>
<evidence type="ECO:0000313" key="2">
    <source>
        <dbReference type="Proteomes" id="UP000499080"/>
    </source>
</evidence>